<dbReference type="EMBL" id="PKSM01000012">
    <property type="protein sequence ID" value="POW22209.1"/>
    <property type="molecule type" value="Genomic_DNA"/>
</dbReference>
<evidence type="ECO:0000313" key="3">
    <source>
        <dbReference type="Proteomes" id="UP000238274"/>
    </source>
</evidence>
<dbReference type="VEuPathDB" id="FungiDB:PSHT_01563"/>
<sequence length="153" mass="16943">MALTVAQSTQRKRRHGKTGDSAPQPAKPLKKVKAPLQLVIPTDDEETDNDGIPLLGVPETNNFDNEIKIMEFQEHKIAEQDIANDIIQLLQASLDIGTSDEDKLSGSDSKIKRNLLNHCGRCSQWLILRSQPQLLCTSSTLEGSVMDRELEPA</sequence>
<reference evidence="3" key="2">
    <citation type="journal article" date="2018" name="BMC Genomics">
        <title>Genomic insights into host adaptation between the wheat stripe rust pathogen (Puccinia striiformis f. sp. tritici) and the barley stripe rust pathogen (Puccinia striiformis f. sp. hordei).</title>
        <authorList>
            <person name="Xia C."/>
            <person name="Wang M."/>
            <person name="Yin C."/>
            <person name="Cornejo O.E."/>
            <person name="Hulbert S.H."/>
            <person name="Chen X."/>
        </authorList>
    </citation>
    <scope>NUCLEOTIDE SEQUENCE [LARGE SCALE GENOMIC DNA]</scope>
    <source>
        <strain evidence="3">93TX-2</strain>
    </source>
</reference>
<gene>
    <name evidence="2" type="ORF">PSHT_01563</name>
</gene>
<proteinExistence type="predicted"/>
<evidence type="ECO:0000256" key="1">
    <source>
        <dbReference type="SAM" id="MobiDB-lite"/>
    </source>
</evidence>
<accession>A0A2S4WKC4</accession>
<dbReference type="AlphaFoldDB" id="A0A2S4WKC4"/>
<organism evidence="2 3">
    <name type="scientific">Puccinia striiformis</name>
    <dbReference type="NCBI Taxonomy" id="27350"/>
    <lineage>
        <taxon>Eukaryota</taxon>
        <taxon>Fungi</taxon>
        <taxon>Dikarya</taxon>
        <taxon>Basidiomycota</taxon>
        <taxon>Pucciniomycotina</taxon>
        <taxon>Pucciniomycetes</taxon>
        <taxon>Pucciniales</taxon>
        <taxon>Pucciniaceae</taxon>
        <taxon>Puccinia</taxon>
    </lineage>
</organism>
<keyword evidence="3" id="KW-1185">Reference proteome</keyword>
<reference evidence="3" key="3">
    <citation type="journal article" date="2018" name="Mol. Plant Microbe Interact.">
        <title>Genome sequence resources for the wheat stripe rust pathogen (Puccinia striiformis f. sp. tritici) and the barley stripe rust pathogen (Puccinia striiformis f. sp. hordei).</title>
        <authorList>
            <person name="Xia C."/>
            <person name="Wang M."/>
            <person name="Yin C."/>
            <person name="Cornejo O.E."/>
            <person name="Hulbert S.H."/>
            <person name="Chen X."/>
        </authorList>
    </citation>
    <scope>NUCLEOTIDE SEQUENCE [LARGE SCALE GENOMIC DNA]</scope>
    <source>
        <strain evidence="3">93TX-2</strain>
    </source>
</reference>
<reference evidence="2 3" key="1">
    <citation type="submission" date="2017-12" db="EMBL/GenBank/DDBJ databases">
        <title>Gene loss provides genomic basis for host adaptation in cereal stripe rust fungi.</title>
        <authorList>
            <person name="Xia C."/>
        </authorList>
    </citation>
    <scope>NUCLEOTIDE SEQUENCE [LARGE SCALE GENOMIC DNA]</scope>
    <source>
        <strain evidence="2 3">93TX-2</strain>
    </source>
</reference>
<feature type="region of interest" description="Disordered" evidence="1">
    <location>
        <begin position="1"/>
        <end position="35"/>
    </location>
</feature>
<comment type="caution">
    <text evidence="2">The sequence shown here is derived from an EMBL/GenBank/DDBJ whole genome shotgun (WGS) entry which is preliminary data.</text>
</comment>
<name>A0A2S4WKC4_9BASI</name>
<dbReference type="Proteomes" id="UP000238274">
    <property type="component" value="Unassembled WGS sequence"/>
</dbReference>
<dbReference type="VEuPathDB" id="FungiDB:PSTT_16716"/>
<protein>
    <submittedName>
        <fullName evidence="2">Uncharacterized protein</fullName>
    </submittedName>
</protein>
<evidence type="ECO:0000313" key="2">
    <source>
        <dbReference type="EMBL" id="POW22209.1"/>
    </source>
</evidence>